<gene>
    <name evidence="3" type="ORF">PYCCODRAFT_1437662</name>
</gene>
<name>A0A1Y2IHK5_TRAC3</name>
<feature type="compositionally biased region" description="Basic residues" evidence="1">
    <location>
        <begin position="2187"/>
        <end position="2196"/>
    </location>
</feature>
<feature type="compositionally biased region" description="Low complexity" evidence="1">
    <location>
        <begin position="917"/>
        <end position="937"/>
    </location>
</feature>
<protein>
    <submittedName>
        <fullName evidence="3">Uncharacterized protein</fullName>
    </submittedName>
</protein>
<feature type="region of interest" description="Disordered" evidence="1">
    <location>
        <begin position="992"/>
        <end position="1107"/>
    </location>
</feature>
<proteinExistence type="predicted"/>
<feature type="region of interest" description="Disordered" evidence="1">
    <location>
        <begin position="301"/>
        <end position="328"/>
    </location>
</feature>
<feature type="compositionally biased region" description="Basic and acidic residues" evidence="1">
    <location>
        <begin position="2088"/>
        <end position="2103"/>
    </location>
</feature>
<dbReference type="EMBL" id="KZ084121">
    <property type="protein sequence ID" value="OSD00104.1"/>
    <property type="molecule type" value="Genomic_DNA"/>
</dbReference>
<feature type="compositionally biased region" description="Low complexity" evidence="1">
    <location>
        <begin position="1047"/>
        <end position="1058"/>
    </location>
</feature>
<feature type="compositionally biased region" description="Basic and acidic residues" evidence="1">
    <location>
        <begin position="1004"/>
        <end position="1021"/>
    </location>
</feature>
<keyword evidence="4" id="KW-1185">Reference proteome</keyword>
<feature type="compositionally biased region" description="Acidic residues" evidence="1">
    <location>
        <begin position="2244"/>
        <end position="2253"/>
    </location>
</feature>
<feature type="transmembrane region" description="Helical" evidence="2">
    <location>
        <begin position="2297"/>
        <end position="2320"/>
    </location>
</feature>
<feature type="compositionally biased region" description="Low complexity" evidence="1">
    <location>
        <begin position="629"/>
        <end position="643"/>
    </location>
</feature>
<evidence type="ECO:0000256" key="1">
    <source>
        <dbReference type="SAM" id="MobiDB-lite"/>
    </source>
</evidence>
<feature type="compositionally biased region" description="Acidic residues" evidence="1">
    <location>
        <begin position="1296"/>
        <end position="1306"/>
    </location>
</feature>
<feature type="compositionally biased region" description="Low complexity" evidence="1">
    <location>
        <begin position="962"/>
        <end position="979"/>
    </location>
</feature>
<evidence type="ECO:0000256" key="2">
    <source>
        <dbReference type="SAM" id="Phobius"/>
    </source>
</evidence>
<feature type="compositionally biased region" description="Low complexity" evidence="1">
    <location>
        <begin position="1198"/>
        <end position="1208"/>
    </location>
</feature>
<accession>A0A1Y2IHK5</accession>
<dbReference type="CDD" id="cd14686">
    <property type="entry name" value="bZIP"/>
    <property type="match status" value="1"/>
</dbReference>
<dbReference type="OrthoDB" id="10541363at2759"/>
<keyword evidence="2" id="KW-0472">Membrane</keyword>
<evidence type="ECO:0000313" key="3">
    <source>
        <dbReference type="EMBL" id="OSD00104.1"/>
    </source>
</evidence>
<feature type="compositionally biased region" description="Basic and acidic residues" evidence="1">
    <location>
        <begin position="2123"/>
        <end position="2136"/>
    </location>
</feature>
<dbReference type="Proteomes" id="UP000193067">
    <property type="component" value="Unassembled WGS sequence"/>
</dbReference>
<feature type="compositionally biased region" description="Polar residues" evidence="1">
    <location>
        <begin position="942"/>
        <end position="952"/>
    </location>
</feature>
<sequence>MPKAASASSSKSLRFRLVHRGTTLKRWTVNDGHIVMPVEDTQSQDLNPIDDQEQLGQVFSSLDLGRSPSSEAHSGGRKSSKKLRKKSVRFHPHARHDERSDSDRDATSPPPTAGARPTSPSSWSISRTTRAIVGGVKKHIKGRLRSLSPPPVDSSLIPTRPNTPSPQPSSSTASPVCHRPAWEHGRLYGEPSQLDDFEDTELFTEHWAPSCAPATVPEVADELAPYEEIQEPAPVLGCSDAPFMGTVSLPEVTDDVEDKFATEAYIPSDAVDEDARPGVDWDEYNLPTEVTDCKQAANVEYEGDCDSNDDGNDSEDEDEAAQNVPTEPNTPVLQLQALQLCEAEPVSRPVSEEEVVDILHEAVDEAIINELAQQDFGDIDVRSHRHSSAPSLDLPKPEDFFDVPGLTLTPPTPPSEAVPRTPPAHHSDLAPTPVHTRSCSAVPLVFDEIERSRPPTSDMSAFTSRVESTSIEKLAPPQSLPLFPQAPAKSWPAKGTLPVPKNMVFNYTSHKVEPMFADHLPRFAPAPPTTVYHFEIDVVMDVDRLEEDMEMDDAASLCPSHPQYAIPPYLPPQYHLSQYPHPLYPPPQYHYPRYPLSPPPRYTSRRRTTTTRSGHILNFGRPSPPRQLPRPSCLRRSSSPPSAAHRRVRTPRRLQNRNSVKRSYRRRNLAATRQKRLRSLQRRAQRAIAASSSDEDDAMDGASSVAYQWAPIYYPRRSYSDLPDEDEEMSDESAQSPLVGADHSTRDASPNAWQPELTVQVPVATLPLPVTEATPRTIVEQVPQIAAPSEVADVHQARDANIVGSSTGATDLAATPAVANVTVASAAASTAASTASTTSEAVFGTPTPAPPVELAPATPEVTERACPEPIPRPVIASSVPALDYLASTQTWRDSRPIDDDDDDDDPSQWEVVVAPLPRAPAASTSAPAPATLPATASRESEGFQQASIQEAQDTVAAPGLPTTATSNTSPASVAAQQEAETAAALLSLADAARAKSANGGGSSRRREENLARELARKKIIEAAKALQQQQANVSPEDHAPASADEQPSSNPNPDASASHTHHRTEAGVDEQSEEHAPPTPRVDKGKGKDTSSANQPPEEVATTVIDPEVVEELAKSLLTEEEREFNMNPRVWSTFNNRRSRPAPLDLSKPGPSRLPGYSLSNDVPAVQVGSFVKSATIPTARDKNHEASNDIVLVGVSSPPASDAPSAENAMDVTSPSRSLDREGDLNVLTVSEKWQTPTPPPAKSASGPDSIPTIEITPPSPDAASSEPEPSLATPDDIFDAIDAPDTPAKMAEDDGDDDDDDFPEPLWQRTPPKPALPKADRPTRQLPRRLGKQHATRVTPMIHAAAAVPVAVSSYSSLAGALGDLSSASLIPSAPNSSSPATAKISVTAGNAQRSNASPSPDVIHCLDSNAGVAKLAYPVSPRQEVVAHVTVDAPKLVKDSSVAPSPSPASSISAEDAHTQEALLLLAFAQTPRIDTSRTSQSAPAAPLPATPDIMDGVEASLAEDFAVTLDDDAMNADLSLFDDLPYEECCTPAPSPAYYPYEAAYSPYEAAYSPYEAAYSPYEVAYSPYEAADSPYEAADSPYEAADSPYYGDLSHVASPAAIDDMHTDDVSSMADQALQILADLKAQQTVHIRSSHEVTMFEPIAAGEGQPIAMVGQGEGIGGVSDHRMDDASAAVTDARTTYHTPPVRDAERTTAEFSAVSDSAGAAEPLDIVTERVDPAARGPQTPEVSLPLPRAHASNPVPDSPTSLPEGEQVEQILAVSPERTNTGLQPVEIAHSKRDAQAFNATKEADSSVVSQGSASVSAALSSKGKVQDLVPQDDLPEGESSDTSASASAEEIDAVSQPETPAEPSMSQPTLVSSHSDSVQQAVSAKVEAAPEQRRDTPALLVQSEKKANSPETTSPIEQSDVCPGVQSTGIETSASSSASPGRLDVASRPLSSRATRRRHRVARALSSFLGMPCTTPFSVLQFALDGGYSDLNPKHHGPEHRRHVPYQRTEWSERRLKAKSSWQKRAYMLSDIPEVVLEDVVSSLKSEGLKREYPFASGVDSAVEAARKQASLERSRLRELPCFKSKAVQTDPLPHEKPLPVGEDRSEPARAPSTRTRRDATVQVPPVVEDKPKASESRDTRPLPSRPSGASSRRQPASESKKGSAKVDGDKRADAPRALGEKQSGSQSKPSSRQRKAKNPRPRPATSAEASEKKKHSESLPRFDRPRPSQPPPRSRRPYCSGRYSANFDLDDESDSESPEVSAPTPTPAPQASGGDNSRAVVLANSRLGTEPQRARTGDEEAIALVAFWARWWPICLLFLLVCFVDRGL</sequence>
<feature type="region of interest" description="Disordered" evidence="1">
    <location>
        <begin position="1197"/>
        <end position="1340"/>
    </location>
</feature>
<feature type="compositionally biased region" description="Pro residues" evidence="1">
    <location>
        <begin position="590"/>
        <end position="601"/>
    </location>
</feature>
<organism evidence="3 4">
    <name type="scientific">Trametes coccinea (strain BRFM310)</name>
    <name type="common">Pycnoporus coccineus</name>
    <dbReference type="NCBI Taxonomy" id="1353009"/>
    <lineage>
        <taxon>Eukaryota</taxon>
        <taxon>Fungi</taxon>
        <taxon>Dikarya</taxon>
        <taxon>Basidiomycota</taxon>
        <taxon>Agaricomycotina</taxon>
        <taxon>Agaricomycetes</taxon>
        <taxon>Polyporales</taxon>
        <taxon>Polyporaceae</taxon>
        <taxon>Trametes</taxon>
    </lineage>
</organism>
<feature type="compositionally biased region" description="Polar residues" evidence="1">
    <location>
        <begin position="1920"/>
        <end position="1934"/>
    </location>
</feature>
<feature type="compositionally biased region" description="Acidic residues" evidence="1">
    <location>
        <begin position="301"/>
        <end position="320"/>
    </location>
</feature>
<keyword evidence="2" id="KW-0812">Transmembrane</keyword>
<feature type="compositionally biased region" description="Basic residues" evidence="1">
    <location>
        <begin position="75"/>
        <end position="94"/>
    </location>
</feature>
<feature type="region of interest" description="Disordered" evidence="1">
    <location>
        <begin position="720"/>
        <end position="754"/>
    </location>
</feature>
<feature type="compositionally biased region" description="Polar residues" evidence="1">
    <location>
        <begin position="2143"/>
        <end position="2153"/>
    </location>
</feature>
<feature type="region of interest" description="Disordered" evidence="1">
    <location>
        <begin position="29"/>
        <end position="178"/>
    </location>
</feature>
<feature type="compositionally biased region" description="Low complexity" evidence="1">
    <location>
        <begin position="1250"/>
        <end position="1291"/>
    </location>
</feature>
<keyword evidence="2" id="KW-1133">Transmembrane helix</keyword>
<feature type="compositionally biased region" description="Low complexity" evidence="1">
    <location>
        <begin position="832"/>
        <end position="842"/>
    </location>
</feature>
<feature type="region of interest" description="Disordered" evidence="1">
    <location>
        <begin position="590"/>
        <end position="700"/>
    </location>
</feature>
<feature type="region of interest" description="Disordered" evidence="1">
    <location>
        <begin position="383"/>
        <end position="435"/>
    </location>
</feature>
<feature type="compositionally biased region" description="Basic and acidic residues" evidence="1">
    <location>
        <begin position="1073"/>
        <end position="1089"/>
    </location>
</feature>
<feature type="region of interest" description="Disordered" evidence="1">
    <location>
        <begin position="1813"/>
        <end position="1953"/>
    </location>
</feature>
<feature type="compositionally biased region" description="Basic and acidic residues" evidence="1">
    <location>
        <begin position="2205"/>
        <end position="2222"/>
    </location>
</feature>
<feature type="compositionally biased region" description="Acidic residues" evidence="1">
    <location>
        <begin position="722"/>
        <end position="731"/>
    </location>
</feature>
<feature type="region of interest" description="Disordered" evidence="1">
    <location>
        <begin position="832"/>
        <end position="873"/>
    </location>
</feature>
<feature type="compositionally biased region" description="Basic residues" evidence="1">
    <location>
        <begin position="644"/>
        <end position="685"/>
    </location>
</feature>
<feature type="region of interest" description="Disordered" evidence="1">
    <location>
        <begin position="2078"/>
        <end position="2278"/>
    </location>
</feature>
<feature type="region of interest" description="Disordered" evidence="1">
    <location>
        <begin position="917"/>
        <end position="979"/>
    </location>
</feature>
<feature type="compositionally biased region" description="Polar residues" evidence="1">
    <location>
        <begin position="1859"/>
        <end position="1877"/>
    </location>
</feature>
<reference evidence="3 4" key="1">
    <citation type="journal article" date="2015" name="Biotechnol. Biofuels">
        <title>Enhanced degradation of softwood versus hardwood by the white-rot fungus Pycnoporus coccineus.</title>
        <authorList>
            <person name="Couturier M."/>
            <person name="Navarro D."/>
            <person name="Chevret D."/>
            <person name="Henrissat B."/>
            <person name="Piumi F."/>
            <person name="Ruiz-Duenas F.J."/>
            <person name="Martinez A.T."/>
            <person name="Grigoriev I.V."/>
            <person name="Riley R."/>
            <person name="Lipzen A."/>
            <person name="Berrin J.G."/>
            <person name="Master E.R."/>
            <person name="Rosso M.N."/>
        </authorList>
    </citation>
    <scope>NUCLEOTIDE SEQUENCE [LARGE SCALE GENOMIC DNA]</scope>
    <source>
        <strain evidence="3 4">BRFM310</strain>
    </source>
</reference>
<feature type="compositionally biased region" description="Polar residues" evidence="1">
    <location>
        <begin position="118"/>
        <end position="129"/>
    </location>
</feature>
<feature type="region of interest" description="Disordered" evidence="1">
    <location>
        <begin position="1725"/>
        <end position="1761"/>
    </location>
</feature>
<feature type="compositionally biased region" description="Basic and acidic residues" evidence="1">
    <location>
        <begin position="95"/>
        <end position="106"/>
    </location>
</feature>
<feature type="compositionally biased region" description="Basic residues" evidence="1">
    <location>
        <begin position="1329"/>
        <end position="1338"/>
    </location>
</feature>
<feature type="compositionally biased region" description="Basic and acidic residues" evidence="1">
    <location>
        <begin position="2154"/>
        <end position="2170"/>
    </location>
</feature>
<feature type="compositionally biased region" description="Pro residues" evidence="1">
    <location>
        <begin position="410"/>
        <end position="422"/>
    </location>
</feature>
<evidence type="ECO:0000313" key="4">
    <source>
        <dbReference type="Proteomes" id="UP000193067"/>
    </source>
</evidence>